<dbReference type="PANTHER" id="PTHR12413:SF2">
    <property type="entry name" value="DOLICHYL PYROPHOSPHATE GLC1MAN9GLCNAC2 ALPHA-1,3-GLUCOSYLTRANSFERASE-RELATED"/>
    <property type="match status" value="1"/>
</dbReference>
<comment type="subcellular location">
    <subcellularLocation>
        <location evidence="1 10">Endoplasmic reticulum membrane</location>
        <topology evidence="1 10">Multi-pass membrane protein</topology>
    </subcellularLocation>
</comment>
<feature type="transmembrane region" description="Helical" evidence="10">
    <location>
        <begin position="146"/>
        <end position="167"/>
    </location>
</feature>
<evidence type="ECO:0000256" key="5">
    <source>
        <dbReference type="ARBA" id="ARBA00022679"/>
    </source>
</evidence>
<dbReference type="Proteomes" id="UP000053660">
    <property type="component" value="Unassembled WGS sequence"/>
</dbReference>
<dbReference type="EMBL" id="KN550367">
    <property type="protein sequence ID" value="KHJ94337.1"/>
    <property type="molecule type" value="Genomic_DNA"/>
</dbReference>
<dbReference type="GO" id="GO:0005789">
    <property type="term" value="C:endoplasmic reticulum membrane"/>
    <property type="evidence" value="ECO:0007669"/>
    <property type="project" value="UniProtKB-SubCell"/>
</dbReference>
<dbReference type="UniPathway" id="UPA00378"/>
<dbReference type="InterPro" id="IPR004856">
    <property type="entry name" value="Glyco_trans_ALG6/ALG8"/>
</dbReference>
<keyword evidence="6 10" id="KW-0812">Transmembrane</keyword>
<dbReference type="GO" id="GO:0006487">
    <property type="term" value="P:protein N-linked glycosylation"/>
    <property type="evidence" value="ECO:0007669"/>
    <property type="project" value="TreeGrafter"/>
</dbReference>
<dbReference type="GO" id="GO:0042283">
    <property type="term" value="F:dolichyl pyrophosphate Glc1Man9GlcNAc2 alpha-1,3-glucosyltransferase activity"/>
    <property type="evidence" value="ECO:0007669"/>
    <property type="project" value="TreeGrafter"/>
</dbReference>
<comment type="similarity">
    <text evidence="3 10">Belongs to the ALG6/ALG8 glucosyltransferase family.</text>
</comment>
<reference evidence="11 12" key="1">
    <citation type="submission" date="2014-03" db="EMBL/GenBank/DDBJ databases">
        <title>Draft genome of the hookworm Oesophagostomum dentatum.</title>
        <authorList>
            <person name="Mitreva M."/>
        </authorList>
    </citation>
    <scope>NUCLEOTIDE SEQUENCE [LARGE SCALE GENOMIC DNA]</scope>
    <source>
        <strain evidence="11 12">OD-Hann</strain>
    </source>
</reference>
<comment type="caution">
    <text evidence="10">Lacks conserved residue(s) required for the propagation of feature annotation.</text>
</comment>
<name>A0A0B1TEU1_OESDE</name>
<keyword evidence="8 10" id="KW-1133">Transmembrane helix</keyword>
<evidence type="ECO:0000256" key="3">
    <source>
        <dbReference type="ARBA" id="ARBA00008715"/>
    </source>
</evidence>
<feature type="transmembrane region" description="Helical" evidence="10">
    <location>
        <begin position="12"/>
        <end position="30"/>
    </location>
</feature>
<organism evidence="11 12">
    <name type="scientific">Oesophagostomum dentatum</name>
    <name type="common">Nodular worm</name>
    <dbReference type="NCBI Taxonomy" id="61180"/>
    <lineage>
        <taxon>Eukaryota</taxon>
        <taxon>Metazoa</taxon>
        <taxon>Ecdysozoa</taxon>
        <taxon>Nematoda</taxon>
        <taxon>Chromadorea</taxon>
        <taxon>Rhabditida</taxon>
        <taxon>Rhabditina</taxon>
        <taxon>Rhabditomorpha</taxon>
        <taxon>Strongyloidea</taxon>
        <taxon>Strongylidae</taxon>
        <taxon>Oesophagostomum</taxon>
    </lineage>
</organism>
<dbReference type="AlphaFoldDB" id="A0A0B1TEU1"/>
<keyword evidence="7 10" id="KW-0256">Endoplasmic reticulum</keyword>
<evidence type="ECO:0000256" key="8">
    <source>
        <dbReference type="ARBA" id="ARBA00022989"/>
    </source>
</evidence>
<dbReference type="PANTHER" id="PTHR12413">
    <property type="entry name" value="DOLICHYL GLYCOSYLTRANSFERASE"/>
    <property type="match status" value="1"/>
</dbReference>
<dbReference type="OrthoDB" id="5871947at2759"/>
<protein>
    <recommendedName>
        <fullName evidence="10">Alpha-1,3-glucosyltransferase</fullName>
        <ecNumber evidence="10">2.4.1.-</ecNumber>
    </recommendedName>
</protein>
<evidence type="ECO:0000256" key="2">
    <source>
        <dbReference type="ARBA" id="ARBA00004922"/>
    </source>
</evidence>
<gene>
    <name evidence="11" type="ORF">OESDEN_05734</name>
</gene>
<evidence type="ECO:0000256" key="6">
    <source>
        <dbReference type="ARBA" id="ARBA00022692"/>
    </source>
</evidence>
<evidence type="ECO:0000256" key="10">
    <source>
        <dbReference type="RuleBase" id="RU363110"/>
    </source>
</evidence>
<dbReference type="EC" id="2.4.1.-" evidence="10"/>
<dbReference type="Pfam" id="PF03155">
    <property type="entry name" value="Alg6_Alg8"/>
    <property type="match status" value="2"/>
</dbReference>
<evidence type="ECO:0000256" key="1">
    <source>
        <dbReference type="ARBA" id="ARBA00004477"/>
    </source>
</evidence>
<proteinExistence type="inferred from homology"/>
<keyword evidence="12" id="KW-1185">Reference proteome</keyword>
<evidence type="ECO:0000256" key="9">
    <source>
        <dbReference type="ARBA" id="ARBA00023136"/>
    </source>
</evidence>
<keyword evidence="4 10" id="KW-0328">Glycosyltransferase</keyword>
<sequence>MAEQLNPFHTFLLVTSALVALKVLLIPAYTSTDFEVHRNWMAITHNLPLSKWYYEKTSEWTLDYPPLFAYFEKCLSFVAYRCGLKDILQIQKDALYNNRVLFFQLLSVIATDFLYVKVALAFVTLISLIFRRFVPPLGMAEQLNPFHTFLLVTSALVALKVLLIPTYTSTDFEVHRNWMAITHNLPLSQWYYEKTSEWTLDYPPLFAYFEKGLSFVAYRCGLKDILQIQKDALYNNRVLYFQRLSVIATDFLYVSAFSL</sequence>
<evidence type="ECO:0000256" key="7">
    <source>
        <dbReference type="ARBA" id="ARBA00022824"/>
    </source>
</evidence>
<comment type="pathway">
    <text evidence="2 10">Protein modification; protein glycosylation.</text>
</comment>
<accession>A0A0B1TEU1</accession>
<keyword evidence="9 10" id="KW-0472">Membrane</keyword>
<feature type="transmembrane region" description="Helical" evidence="10">
    <location>
        <begin position="113"/>
        <end position="134"/>
    </location>
</feature>
<evidence type="ECO:0000313" key="12">
    <source>
        <dbReference type="Proteomes" id="UP000053660"/>
    </source>
</evidence>
<evidence type="ECO:0000313" key="11">
    <source>
        <dbReference type="EMBL" id="KHJ94337.1"/>
    </source>
</evidence>
<evidence type="ECO:0000256" key="4">
    <source>
        <dbReference type="ARBA" id="ARBA00022676"/>
    </source>
</evidence>
<keyword evidence="5 10" id="KW-0808">Transferase</keyword>